<name>M2X8X5_GALSU</name>
<protein>
    <submittedName>
        <fullName evidence="2">Uncharacterized protein</fullName>
    </submittedName>
</protein>
<keyword evidence="1" id="KW-1133">Transmembrane helix</keyword>
<gene>
    <name evidence="2" type="ORF">Gasu_60870</name>
</gene>
<dbReference type="AlphaFoldDB" id="M2X8X5"/>
<feature type="transmembrane region" description="Helical" evidence="1">
    <location>
        <begin position="16"/>
        <end position="36"/>
    </location>
</feature>
<evidence type="ECO:0000256" key="1">
    <source>
        <dbReference type="SAM" id="Phobius"/>
    </source>
</evidence>
<evidence type="ECO:0000313" key="2">
    <source>
        <dbReference type="EMBL" id="EME26272.1"/>
    </source>
</evidence>
<dbReference type="EMBL" id="KB454556">
    <property type="protein sequence ID" value="EME26272.1"/>
    <property type="molecule type" value="Genomic_DNA"/>
</dbReference>
<dbReference type="GeneID" id="17085257"/>
<keyword evidence="1" id="KW-0472">Membrane</keyword>
<dbReference type="RefSeq" id="XP_005702792.1">
    <property type="nucleotide sequence ID" value="XM_005702735.1"/>
</dbReference>
<proteinExistence type="predicted"/>
<organism evidence="2 3">
    <name type="scientific">Galdieria sulphuraria</name>
    <name type="common">Red alga</name>
    <dbReference type="NCBI Taxonomy" id="130081"/>
    <lineage>
        <taxon>Eukaryota</taxon>
        <taxon>Rhodophyta</taxon>
        <taxon>Bangiophyceae</taxon>
        <taxon>Galdieriales</taxon>
        <taxon>Galdieriaceae</taxon>
        <taxon>Galdieria</taxon>
    </lineage>
</organism>
<dbReference type="Proteomes" id="UP000030680">
    <property type="component" value="Unassembled WGS sequence"/>
</dbReference>
<evidence type="ECO:0000313" key="3">
    <source>
        <dbReference type="Proteomes" id="UP000030680"/>
    </source>
</evidence>
<dbReference type="KEGG" id="gsl:Gasu_60870"/>
<keyword evidence="1" id="KW-0812">Transmembrane</keyword>
<dbReference type="Gramene" id="EME26272">
    <property type="protein sequence ID" value="EME26272"/>
    <property type="gene ID" value="Gasu_60870"/>
</dbReference>
<keyword evidence="3" id="KW-1185">Reference proteome</keyword>
<sequence>MLNLLRTIQNQANKRTFLNALVVSTCCILFSKYPFIFMNDKVFKGDLCLKPYVSCKNDSSETGSDVVFETRLSEVVIG</sequence>
<accession>M2X8X5</accession>
<reference evidence="3" key="1">
    <citation type="journal article" date="2013" name="Science">
        <title>Gene transfer from bacteria and archaea facilitated evolution of an extremophilic eukaryote.</title>
        <authorList>
            <person name="Schonknecht G."/>
            <person name="Chen W.H."/>
            <person name="Ternes C.M."/>
            <person name="Barbier G.G."/>
            <person name="Shrestha R.P."/>
            <person name="Stanke M."/>
            <person name="Brautigam A."/>
            <person name="Baker B.J."/>
            <person name="Banfield J.F."/>
            <person name="Garavito R.M."/>
            <person name="Carr K."/>
            <person name="Wilkerson C."/>
            <person name="Rensing S.A."/>
            <person name="Gagneul D."/>
            <person name="Dickenson N.E."/>
            <person name="Oesterhelt C."/>
            <person name="Lercher M.J."/>
            <person name="Weber A.P."/>
        </authorList>
    </citation>
    <scope>NUCLEOTIDE SEQUENCE [LARGE SCALE GENOMIC DNA]</scope>
    <source>
        <strain evidence="3">074W</strain>
    </source>
</reference>